<protein>
    <recommendedName>
        <fullName evidence="6">NAC domain-containing protein</fullName>
    </recommendedName>
</protein>
<evidence type="ECO:0000313" key="7">
    <source>
        <dbReference type="EnsemblPlants" id="ONIVA01G44460.1"/>
    </source>
</evidence>
<dbReference type="Proteomes" id="UP000006591">
    <property type="component" value="Chromosome 1"/>
</dbReference>
<comment type="subcellular location">
    <subcellularLocation>
        <location evidence="1">Nucleus</location>
    </subcellularLocation>
</comment>
<evidence type="ECO:0000256" key="2">
    <source>
        <dbReference type="ARBA" id="ARBA00023015"/>
    </source>
</evidence>
<dbReference type="GO" id="GO:0048364">
    <property type="term" value="P:root development"/>
    <property type="evidence" value="ECO:0007669"/>
    <property type="project" value="EnsemblPlants"/>
</dbReference>
<dbReference type="GO" id="GO:0043565">
    <property type="term" value="F:sequence-specific DNA binding"/>
    <property type="evidence" value="ECO:0007669"/>
    <property type="project" value="EnsemblPlants"/>
</dbReference>
<feature type="domain" description="NAC" evidence="6">
    <location>
        <begin position="9"/>
        <end position="159"/>
    </location>
</feature>
<reference evidence="7" key="1">
    <citation type="submission" date="2015-04" db="UniProtKB">
        <authorList>
            <consortium name="EnsemblPlants"/>
        </authorList>
    </citation>
    <scope>IDENTIFICATION</scope>
    <source>
        <strain evidence="7">SL10</strain>
    </source>
</reference>
<dbReference type="SUPFAM" id="SSF101941">
    <property type="entry name" value="NAC domain"/>
    <property type="match status" value="1"/>
</dbReference>
<accession>A0A0E0FWN7</accession>
<dbReference type="FunFam" id="2.170.150.80:FF:000004">
    <property type="entry name" value="NAC transcription factor"/>
    <property type="match status" value="1"/>
</dbReference>
<dbReference type="GO" id="GO:1902584">
    <property type="term" value="P:positive regulation of response to water deprivation"/>
    <property type="evidence" value="ECO:0007669"/>
    <property type="project" value="EnsemblPlants"/>
</dbReference>
<name>A0A0E0FWN7_ORYNI</name>
<dbReference type="EnsemblPlants" id="ONIVA01G44460.1">
    <property type="protein sequence ID" value="ONIVA01G44460.1"/>
    <property type="gene ID" value="ONIVA01G44460"/>
</dbReference>
<evidence type="ECO:0000256" key="1">
    <source>
        <dbReference type="ARBA" id="ARBA00004123"/>
    </source>
</evidence>
<dbReference type="GO" id="GO:1901002">
    <property type="term" value="P:positive regulation of response to salt stress"/>
    <property type="evidence" value="ECO:0007669"/>
    <property type="project" value="EnsemblPlants"/>
</dbReference>
<dbReference type="eggNOG" id="ENOG502QVRF">
    <property type="taxonomic scope" value="Eukaryota"/>
</dbReference>
<dbReference type="Gene3D" id="2.170.150.80">
    <property type="entry name" value="NAC domain"/>
    <property type="match status" value="1"/>
</dbReference>
<dbReference type="PANTHER" id="PTHR31719">
    <property type="entry name" value="NAC TRANSCRIPTION FACTOR 56"/>
    <property type="match status" value="1"/>
</dbReference>
<keyword evidence="4" id="KW-0804">Transcription</keyword>
<dbReference type="GO" id="GO:0009409">
    <property type="term" value="P:response to cold"/>
    <property type="evidence" value="ECO:0007669"/>
    <property type="project" value="EnsemblPlants"/>
</dbReference>
<dbReference type="AlphaFoldDB" id="A0A0E0FWN7"/>
<evidence type="ECO:0000259" key="6">
    <source>
        <dbReference type="PROSITE" id="PS51005"/>
    </source>
</evidence>
<dbReference type="HOGENOM" id="CLU_035664_3_1_1"/>
<keyword evidence="8" id="KW-1185">Reference proteome</keyword>
<proteinExistence type="predicted"/>
<evidence type="ECO:0000256" key="4">
    <source>
        <dbReference type="ARBA" id="ARBA00023163"/>
    </source>
</evidence>
<dbReference type="Gramene" id="ONIVA01G44460.1">
    <property type="protein sequence ID" value="ONIVA01G44460.1"/>
    <property type="gene ID" value="ONIVA01G44460"/>
</dbReference>
<sequence>MSGGQDLQLPPGFRFHPTDEELVMHYLCRRCAGLPIAVPIIAEIDLYKFDPWQLPRMALYGEKEWYFFSPRDRKYPNGSRPNRAAGSGYWKATGADKPVGSPKPVAIKKALVFYAGKAPKGEKTNWIMHEYRLADVDRSARKKNSLRLDDWVLCRIYNKKGGLEKPPAAAVAAAGMVSSGGGVERKPMVGVNAAVSSPPEQKPVVAGPAFPDLAAYYDRPSDSMPRLHADSSCSEQVLSPEFACEVQSQPKISEWERTFATVGPINPAASILDPAGSGGLGGLGGGGSDPLLQDILMYWGKPF</sequence>
<dbReference type="OMA" id="VERKPMV"/>
<dbReference type="InterPro" id="IPR036093">
    <property type="entry name" value="NAC_dom_sf"/>
</dbReference>
<dbReference type="InterPro" id="IPR003441">
    <property type="entry name" value="NAC-dom"/>
</dbReference>
<dbReference type="STRING" id="4536.A0A0E0FWN7"/>
<evidence type="ECO:0000256" key="3">
    <source>
        <dbReference type="ARBA" id="ARBA00023125"/>
    </source>
</evidence>
<keyword evidence="3" id="KW-0238">DNA-binding</keyword>
<keyword evidence="5" id="KW-0539">Nucleus</keyword>
<dbReference type="GO" id="GO:0045893">
    <property type="term" value="P:positive regulation of DNA-templated transcription"/>
    <property type="evidence" value="ECO:0007669"/>
    <property type="project" value="EnsemblPlants"/>
</dbReference>
<evidence type="ECO:0000313" key="8">
    <source>
        <dbReference type="Proteomes" id="UP000006591"/>
    </source>
</evidence>
<organism evidence="7">
    <name type="scientific">Oryza nivara</name>
    <name type="common">Indian wild rice</name>
    <name type="synonym">Oryza sativa f. spontanea</name>
    <dbReference type="NCBI Taxonomy" id="4536"/>
    <lineage>
        <taxon>Eukaryota</taxon>
        <taxon>Viridiplantae</taxon>
        <taxon>Streptophyta</taxon>
        <taxon>Embryophyta</taxon>
        <taxon>Tracheophyta</taxon>
        <taxon>Spermatophyta</taxon>
        <taxon>Magnoliopsida</taxon>
        <taxon>Liliopsida</taxon>
        <taxon>Poales</taxon>
        <taxon>Poaceae</taxon>
        <taxon>BOP clade</taxon>
        <taxon>Oryzoideae</taxon>
        <taxon>Oryzeae</taxon>
        <taxon>Oryzinae</taxon>
        <taxon>Oryza</taxon>
    </lineage>
</organism>
<dbReference type="PROSITE" id="PS51005">
    <property type="entry name" value="NAC"/>
    <property type="match status" value="1"/>
</dbReference>
<dbReference type="Pfam" id="PF02365">
    <property type="entry name" value="NAM"/>
    <property type="match status" value="1"/>
</dbReference>
<dbReference type="GO" id="GO:1900150">
    <property type="term" value="P:regulation of defense response to fungus"/>
    <property type="evidence" value="ECO:0007669"/>
    <property type="project" value="EnsemblPlants"/>
</dbReference>
<keyword evidence="2" id="KW-0805">Transcription regulation</keyword>
<dbReference type="PANTHER" id="PTHR31719:SF233">
    <property type="entry name" value="NAC DOMAIN-CONTAINING PROTEIN 48"/>
    <property type="match status" value="1"/>
</dbReference>
<reference evidence="7" key="2">
    <citation type="submission" date="2018-04" db="EMBL/GenBank/DDBJ databases">
        <title>OnivRS2 (Oryza nivara Reference Sequence Version 2).</title>
        <authorList>
            <person name="Zhang J."/>
            <person name="Kudrna D."/>
            <person name="Lee S."/>
            <person name="Talag J."/>
            <person name="Rajasekar S."/>
            <person name="Welchert J."/>
            <person name="Hsing Y.-I."/>
            <person name="Wing R.A."/>
        </authorList>
    </citation>
    <scope>NUCLEOTIDE SEQUENCE [LARGE SCALE GENOMIC DNA]</scope>
</reference>
<dbReference type="GO" id="GO:0005634">
    <property type="term" value="C:nucleus"/>
    <property type="evidence" value="ECO:0007669"/>
    <property type="project" value="UniProtKB-SubCell"/>
</dbReference>
<evidence type="ECO:0000256" key="5">
    <source>
        <dbReference type="ARBA" id="ARBA00023242"/>
    </source>
</evidence>